<keyword evidence="2" id="KW-1185">Reference proteome</keyword>
<proteinExistence type="predicted"/>
<evidence type="ECO:0000313" key="2">
    <source>
        <dbReference type="Proteomes" id="UP001190700"/>
    </source>
</evidence>
<evidence type="ECO:0000313" key="1">
    <source>
        <dbReference type="EMBL" id="KAK3284448.1"/>
    </source>
</evidence>
<name>A0AAE0LGI5_9CHLO</name>
<accession>A0AAE0LGI5</accession>
<gene>
    <name evidence="1" type="ORF">CYMTET_7892</name>
</gene>
<dbReference type="EMBL" id="LGRX02002280">
    <property type="protein sequence ID" value="KAK3284448.1"/>
    <property type="molecule type" value="Genomic_DNA"/>
</dbReference>
<organism evidence="1 2">
    <name type="scientific">Cymbomonas tetramitiformis</name>
    <dbReference type="NCBI Taxonomy" id="36881"/>
    <lineage>
        <taxon>Eukaryota</taxon>
        <taxon>Viridiplantae</taxon>
        <taxon>Chlorophyta</taxon>
        <taxon>Pyramimonadophyceae</taxon>
        <taxon>Pyramimonadales</taxon>
        <taxon>Pyramimonadaceae</taxon>
        <taxon>Cymbomonas</taxon>
    </lineage>
</organism>
<reference evidence="1 2" key="1">
    <citation type="journal article" date="2015" name="Genome Biol. Evol.">
        <title>Comparative Genomics of a Bacterivorous Green Alga Reveals Evolutionary Causalities and Consequences of Phago-Mixotrophic Mode of Nutrition.</title>
        <authorList>
            <person name="Burns J.A."/>
            <person name="Paasch A."/>
            <person name="Narechania A."/>
            <person name="Kim E."/>
        </authorList>
    </citation>
    <scope>NUCLEOTIDE SEQUENCE [LARGE SCALE GENOMIC DNA]</scope>
    <source>
        <strain evidence="1 2">PLY_AMNH</strain>
    </source>
</reference>
<comment type="caution">
    <text evidence="1">The sequence shown here is derived from an EMBL/GenBank/DDBJ whole genome shotgun (WGS) entry which is preliminary data.</text>
</comment>
<protein>
    <submittedName>
        <fullName evidence="1">Uncharacterized protein</fullName>
    </submittedName>
</protein>
<dbReference type="Proteomes" id="UP001190700">
    <property type="component" value="Unassembled WGS sequence"/>
</dbReference>
<dbReference type="AlphaFoldDB" id="A0AAE0LGI5"/>
<sequence length="345" mass="39505">MSTAPTESDEVLARIWDCMRSLESGRSGLDLDDSKSIEDVCKDPSHECDARCELCEVRADVFVCSLSNNIHFCGANCTRAVENHEELVCTVTGKCVGAVYGVTFGCARRDTDVPGAYSTDGFEIVRTKKSETISAKSVSRRRVGEAAATKLSKPEMLSVAEQTIVTLLWSYERQLWCDEVRVRRSKFAHKRMSAYIRERLRKRLPVVLTEVQNTFVTEMHRMDGWICKAPPLNRERLKYLKGQCAWIHRLMFSSSVRENIHSPVFQLSQQYQLQYFTLANLYIMRDGIRDDNGKNIVERDLFLNKYLPNLNGLQKFGYKKSRFTHATACIKMAVSLQRRLNFKVA</sequence>